<dbReference type="SUPFAM" id="SSF47781">
    <property type="entry name" value="RuvA domain 2-like"/>
    <property type="match status" value="1"/>
</dbReference>
<dbReference type="PROSITE" id="PS01056">
    <property type="entry name" value="DNA_LIGASE_N2"/>
    <property type="match status" value="1"/>
</dbReference>
<reference evidence="15" key="1">
    <citation type="journal article" date="2022" name="Int. J. Syst. Evol. Microbiol.">
        <title>Anaeromyxobacter oryzae sp. nov., Anaeromyxobacter diazotrophicus sp. nov. and Anaeromyxobacter paludicola sp. nov., isolated from paddy soils.</title>
        <authorList>
            <person name="Itoh H."/>
            <person name="Xu Z."/>
            <person name="Mise K."/>
            <person name="Masuda Y."/>
            <person name="Ushijima N."/>
            <person name="Hayakawa C."/>
            <person name="Shiratori Y."/>
            <person name="Senoo K."/>
        </authorList>
    </citation>
    <scope>NUCLEOTIDE SEQUENCE [LARGE SCALE GENOMIC DNA]</scope>
    <source>
        <strain evidence="15">Red232</strain>
    </source>
</reference>
<organism evidence="14 15">
    <name type="scientific">Anaeromyxobacter oryzae</name>
    <dbReference type="NCBI Taxonomy" id="2918170"/>
    <lineage>
        <taxon>Bacteria</taxon>
        <taxon>Pseudomonadati</taxon>
        <taxon>Myxococcota</taxon>
        <taxon>Myxococcia</taxon>
        <taxon>Myxococcales</taxon>
        <taxon>Cystobacterineae</taxon>
        <taxon>Anaeromyxobacteraceae</taxon>
        <taxon>Anaeromyxobacter</taxon>
    </lineage>
</organism>
<evidence type="ECO:0000256" key="7">
    <source>
        <dbReference type="ARBA" id="ARBA00022842"/>
    </source>
</evidence>
<evidence type="ECO:0000256" key="2">
    <source>
        <dbReference type="ARBA" id="ARBA00022598"/>
    </source>
</evidence>
<gene>
    <name evidence="11 14" type="primary">ligA</name>
    <name evidence="14" type="ORF">AMOR_33470</name>
</gene>
<keyword evidence="9 11" id="KW-0234">DNA repair</keyword>
<evidence type="ECO:0000256" key="4">
    <source>
        <dbReference type="ARBA" id="ARBA00022723"/>
    </source>
</evidence>
<comment type="similarity">
    <text evidence="11">Belongs to the NAD-dependent DNA ligase family. LigA subfamily.</text>
</comment>
<keyword evidence="15" id="KW-1185">Reference proteome</keyword>
<comment type="cofactor">
    <cofactor evidence="11">
        <name>Mg(2+)</name>
        <dbReference type="ChEBI" id="CHEBI:18420"/>
    </cofactor>
    <cofactor evidence="11">
        <name>Mn(2+)</name>
        <dbReference type="ChEBI" id="CHEBI:29035"/>
    </cofactor>
</comment>
<dbReference type="EMBL" id="AP025591">
    <property type="protein sequence ID" value="BDG04351.1"/>
    <property type="molecule type" value="Genomic_DNA"/>
</dbReference>
<dbReference type="InterPro" id="IPR012340">
    <property type="entry name" value="NA-bd_OB-fold"/>
</dbReference>
<evidence type="ECO:0000256" key="6">
    <source>
        <dbReference type="ARBA" id="ARBA00022833"/>
    </source>
</evidence>
<dbReference type="Gene3D" id="3.40.50.10190">
    <property type="entry name" value="BRCT domain"/>
    <property type="match status" value="1"/>
</dbReference>
<keyword evidence="11" id="KW-0464">Manganese</keyword>
<dbReference type="Gene3D" id="3.30.470.30">
    <property type="entry name" value="DNA ligase/mRNA capping enzyme"/>
    <property type="match status" value="1"/>
</dbReference>
<evidence type="ECO:0000256" key="9">
    <source>
        <dbReference type="ARBA" id="ARBA00023204"/>
    </source>
</evidence>
<evidence type="ECO:0000256" key="12">
    <source>
        <dbReference type="RuleBase" id="RU000618"/>
    </source>
</evidence>
<evidence type="ECO:0000256" key="5">
    <source>
        <dbReference type="ARBA" id="ARBA00022763"/>
    </source>
</evidence>
<dbReference type="EC" id="6.5.1.2" evidence="11 12"/>
<feature type="domain" description="BRCT" evidence="13">
    <location>
        <begin position="609"/>
        <end position="687"/>
    </location>
</feature>
<keyword evidence="8 11" id="KW-0520">NAD</keyword>
<dbReference type="Pfam" id="PF01653">
    <property type="entry name" value="DNA_ligase_aden"/>
    <property type="match status" value="1"/>
</dbReference>
<accession>A0ABM7WY67</accession>
<dbReference type="InterPro" id="IPR004149">
    <property type="entry name" value="Znf_DNAligase_C4"/>
</dbReference>
<keyword evidence="2 11" id="KW-0436">Ligase</keyword>
<dbReference type="CDD" id="cd17748">
    <property type="entry name" value="BRCT_DNA_ligase_like"/>
    <property type="match status" value="1"/>
</dbReference>
<evidence type="ECO:0000259" key="13">
    <source>
        <dbReference type="PROSITE" id="PS50172"/>
    </source>
</evidence>
<dbReference type="RefSeq" id="WP_248352710.1">
    <property type="nucleotide sequence ID" value="NZ_AP025591.1"/>
</dbReference>
<dbReference type="InterPro" id="IPR018239">
    <property type="entry name" value="DNA_ligase_AS"/>
</dbReference>
<dbReference type="GO" id="GO:0016874">
    <property type="term" value="F:ligase activity"/>
    <property type="evidence" value="ECO:0007669"/>
    <property type="project" value="UniProtKB-KW"/>
</dbReference>
<dbReference type="InterPro" id="IPR001357">
    <property type="entry name" value="BRCT_dom"/>
</dbReference>
<dbReference type="InterPro" id="IPR004150">
    <property type="entry name" value="NAD_DNA_ligase_OB"/>
</dbReference>
<dbReference type="PIRSF" id="PIRSF001604">
    <property type="entry name" value="LigA"/>
    <property type="match status" value="1"/>
</dbReference>
<dbReference type="PANTHER" id="PTHR23389:SF9">
    <property type="entry name" value="DNA LIGASE"/>
    <property type="match status" value="1"/>
</dbReference>
<evidence type="ECO:0000313" key="14">
    <source>
        <dbReference type="EMBL" id="BDG04351.1"/>
    </source>
</evidence>
<evidence type="ECO:0000256" key="10">
    <source>
        <dbReference type="ARBA" id="ARBA00034005"/>
    </source>
</evidence>
<dbReference type="PROSITE" id="PS01055">
    <property type="entry name" value="DNA_LIGASE_N1"/>
    <property type="match status" value="1"/>
</dbReference>
<dbReference type="InterPro" id="IPR033136">
    <property type="entry name" value="DNA_ligase_CS"/>
</dbReference>
<dbReference type="InterPro" id="IPR036420">
    <property type="entry name" value="BRCT_dom_sf"/>
</dbReference>
<proteinExistence type="inferred from homology"/>
<dbReference type="SMART" id="SM00278">
    <property type="entry name" value="HhH1"/>
    <property type="match status" value="3"/>
</dbReference>
<dbReference type="SUPFAM" id="SSF52113">
    <property type="entry name" value="BRCT domain"/>
    <property type="match status" value="1"/>
</dbReference>
<feature type="binding site" evidence="11">
    <location>
        <begin position="83"/>
        <end position="84"/>
    </location>
    <ligand>
        <name>NAD(+)</name>
        <dbReference type="ChEBI" id="CHEBI:57540"/>
    </ligand>
</feature>
<dbReference type="Pfam" id="PF00533">
    <property type="entry name" value="BRCT"/>
    <property type="match status" value="1"/>
</dbReference>
<dbReference type="PANTHER" id="PTHR23389">
    <property type="entry name" value="CHROMOSOME TRANSMISSION FIDELITY FACTOR 18"/>
    <property type="match status" value="1"/>
</dbReference>
<dbReference type="InterPro" id="IPR013840">
    <property type="entry name" value="DNAligase_N"/>
</dbReference>
<dbReference type="PROSITE" id="PS50172">
    <property type="entry name" value="BRCT"/>
    <property type="match status" value="1"/>
</dbReference>
<comment type="caution">
    <text evidence="11">Lacks conserved residue(s) required for the propagation of feature annotation.</text>
</comment>
<evidence type="ECO:0000256" key="8">
    <source>
        <dbReference type="ARBA" id="ARBA00023027"/>
    </source>
</evidence>
<dbReference type="Gene3D" id="6.20.10.30">
    <property type="match status" value="1"/>
</dbReference>
<protein>
    <recommendedName>
        <fullName evidence="11 12">DNA ligase</fullName>
        <ecNumber evidence="11 12">6.5.1.2</ecNumber>
    </recommendedName>
    <alternativeName>
        <fullName evidence="11">Polydeoxyribonucleotide synthase [NAD(+)]</fullName>
    </alternativeName>
</protein>
<sequence>MPARPPAERARALRDRIREADHAYYVLDRPVLSDAEYDRLMKDLQGLEAEHPELVTPDSPTQRVGGAPSERFARIRHREPMLSLGNIGTDEELDELDARVHKNLGLPPEEPVRYVVEPKLDGLAVELVYEDGALAVGSTRGDGTTGEDVTPNLRTIGGLGANRGIPHRLAAGAPRRLEVRGEVLLQKAHFEAMNRQLLRAGGEPFANPRNAAAGSLRQLDWRITARRPLSFIAYEALVPEDGRWKTHWQKLQELAALGFETNPENRLCLGIAEVKAYRDRMAEVRFGLPYDTDGIVVKVDDLDWRRRLGAASKFPRWAAAYKYPPQEEATQVVDIFASVGRTGVLTPVAVVNPVQLSGATVTNATLHNEDELRRKDVRIGDWVLMRRAGEVIPEVVKVLPERRTGAEREFRFPEACPVCGAKVVREEGEKVWRCTGAACPAQLVGRLMHFASRRAMDVEGIGERTAAFLVEQRLVHDVADLYDVPFEAWQRAFSRPRKLEPGEKAPELPEKSAQNIVDALARSKDTTLRRLLHALGIPQVGEATAATLARHFGAVERFMDASEEELLAVRDVGPETAREIRAWTGEPQNRRVVERLLAAGVHPAPEQVEARGPFAGKTVVLTGTLASMSRDDAKAEIERRGGKVSGSVSRKTDLVVAGEDAGSKLKKATELGVRVVGEEEFARLLRG</sequence>
<dbReference type="SUPFAM" id="SSF56091">
    <property type="entry name" value="DNA ligase/mRNA capping enzyme, catalytic domain"/>
    <property type="match status" value="1"/>
</dbReference>
<evidence type="ECO:0000256" key="3">
    <source>
        <dbReference type="ARBA" id="ARBA00022705"/>
    </source>
</evidence>
<dbReference type="Pfam" id="PF03119">
    <property type="entry name" value="DNA_ligase_ZBD"/>
    <property type="match status" value="1"/>
</dbReference>
<evidence type="ECO:0000313" key="15">
    <source>
        <dbReference type="Proteomes" id="UP001162891"/>
    </source>
</evidence>
<feature type="binding site" evidence="11">
    <location>
        <position position="182"/>
    </location>
    <ligand>
        <name>NAD(+)</name>
        <dbReference type="ChEBI" id="CHEBI:57540"/>
    </ligand>
</feature>
<dbReference type="Gene3D" id="1.10.287.610">
    <property type="entry name" value="Helix hairpin bin"/>
    <property type="match status" value="1"/>
</dbReference>
<dbReference type="InterPro" id="IPR001679">
    <property type="entry name" value="DNA_ligase"/>
</dbReference>
<feature type="binding site" evidence="11">
    <location>
        <position position="419"/>
    </location>
    <ligand>
        <name>Zn(2+)</name>
        <dbReference type="ChEBI" id="CHEBI:29105"/>
    </ligand>
</feature>
<keyword evidence="4 11" id="KW-0479">Metal-binding</keyword>
<feature type="active site" description="N6-AMP-lysine intermediate" evidence="11">
    <location>
        <position position="119"/>
    </location>
</feature>
<dbReference type="SMART" id="SM00292">
    <property type="entry name" value="BRCT"/>
    <property type="match status" value="1"/>
</dbReference>
<dbReference type="InterPro" id="IPR041663">
    <property type="entry name" value="DisA/LigA_HHH"/>
</dbReference>
<keyword evidence="5 11" id="KW-0227">DNA damage</keyword>
<comment type="function">
    <text evidence="1 11">DNA ligase that catalyzes the formation of phosphodiester linkages between 5'-phosphoryl and 3'-hydroxyl groups in double-stranded DNA using NAD as a coenzyme and as the energy source for the reaction. It is essential for DNA replication and repair of damaged DNA.</text>
</comment>
<name>A0ABM7WY67_9BACT</name>
<dbReference type="NCBIfam" id="NF005932">
    <property type="entry name" value="PRK07956.1"/>
    <property type="match status" value="1"/>
</dbReference>
<dbReference type="SUPFAM" id="SSF50249">
    <property type="entry name" value="Nucleic acid-binding proteins"/>
    <property type="match status" value="1"/>
</dbReference>
<dbReference type="SMART" id="SM00532">
    <property type="entry name" value="LIGANc"/>
    <property type="match status" value="1"/>
</dbReference>
<dbReference type="InterPro" id="IPR003583">
    <property type="entry name" value="Hlx-hairpin-Hlx_DNA-bd_motif"/>
</dbReference>
<keyword evidence="7 11" id="KW-0460">Magnesium</keyword>
<evidence type="ECO:0000256" key="1">
    <source>
        <dbReference type="ARBA" id="ARBA00004067"/>
    </source>
</evidence>
<dbReference type="Proteomes" id="UP001162891">
    <property type="component" value="Chromosome"/>
</dbReference>
<dbReference type="InterPro" id="IPR013839">
    <property type="entry name" value="DNAligase_adenylation"/>
</dbReference>
<feature type="binding site" evidence="11">
    <location>
        <position position="117"/>
    </location>
    <ligand>
        <name>NAD(+)</name>
        <dbReference type="ChEBI" id="CHEBI:57540"/>
    </ligand>
</feature>
<feature type="binding site" evidence="11">
    <location>
        <position position="322"/>
    </location>
    <ligand>
        <name>NAD(+)</name>
        <dbReference type="ChEBI" id="CHEBI:57540"/>
    </ligand>
</feature>
<feature type="binding site" evidence="11">
    <location>
        <position position="140"/>
    </location>
    <ligand>
        <name>NAD(+)</name>
        <dbReference type="ChEBI" id="CHEBI:57540"/>
    </ligand>
</feature>
<feature type="binding site" evidence="11">
    <location>
        <position position="439"/>
    </location>
    <ligand>
        <name>Zn(2+)</name>
        <dbReference type="ChEBI" id="CHEBI:29105"/>
    </ligand>
</feature>
<dbReference type="Pfam" id="PF12826">
    <property type="entry name" value="HHH_2"/>
    <property type="match status" value="1"/>
</dbReference>
<feature type="binding site" evidence="11">
    <location>
        <begin position="34"/>
        <end position="38"/>
    </location>
    <ligand>
        <name>NAD(+)</name>
        <dbReference type="ChEBI" id="CHEBI:57540"/>
    </ligand>
</feature>
<dbReference type="InterPro" id="IPR010994">
    <property type="entry name" value="RuvA_2-like"/>
</dbReference>
<keyword evidence="3 11" id="KW-0235">DNA replication</keyword>
<dbReference type="CDD" id="cd00114">
    <property type="entry name" value="LIGANc"/>
    <property type="match status" value="1"/>
</dbReference>
<dbReference type="NCBIfam" id="TIGR00575">
    <property type="entry name" value="dnlj"/>
    <property type="match status" value="1"/>
</dbReference>
<dbReference type="Gene3D" id="1.10.150.20">
    <property type="entry name" value="5' to 3' exonuclease, C-terminal subdomain"/>
    <property type="match status" value="2"/>
</dbReference>
<feature type="binding site" evidence="11">
    <location>
        <position position="298"/>
    </location>
    <ligand>
        <name>NAD(+)</name>
        <dbReference type="ChEBI" id="CHEBI:57540"/>
    </ligand>
</feature>
<feature type="binding site" evidence="11">
    <location>
        <position position="416"/>
    </location>
    <ligand>
        <name>Zn(2+)</name>
        <dbReference type="ChEBI" id="CHEBI:29105"/>
    </ligand>
</feature>
<comment type="catalytic activity">
    <reaction evidence="10 11 12">
        <text>NAD(+) + (deoxyribonucleotide)n-3'-hydroxyl + 5'-phospho-(deoxyribonucleotide)m = (deoxyribonucleotide)n+m + AMP + beta-nicotinamide D-nucleotide.</text>
        <dbReference type="EC" id="6.5.1.2"/>
    </reaction>
</comment>
<keyword evidence="6 11" id="KW-0862">Zinc</keyword>
<dbReference type="HAMAP" id="MF_01588">
    <property type="entry name" value="DNA_ligase_A"/>
    <property type="match status" value="1"/>
</dbReference>
<dbReference type="Gene3D" id="2.40.50.140">
    <property type="entry name" value="Nucleic acid-binding proteins"/>
    <property type="match status" value="1"/>
</dbReference>
<evidence type="ECO:0000256" key="11">
    <source>
        <dbReference type="HAMAP-Rule" id="MF_01588"/>
    </source>
</evidence>
<dbReference type="Pfam" id="PF03120">
    <property type="entry name" value="OB_DNA_ligase"/>
    <property type="match status" value="1"/>
</dbReference>